<proteinExistence type="inferred from homology"/>
<dbReference type="Proteomes" id="UP000309544">
    <property type="component" value="Unassembled WGS sequence"/>
</dbReference>
<dbReference type="GO" id="GO:0006310">
    <property type="term" value="P:DNA recombination"/>
    <property type="evidence" value="ECO:0007669"/>
    <property type="project" value="UniProtKB-KW"/>
</dbReference>
<evidence type="ECO:0000256" key="3">
    <source>
        <dbReference type="ARBA" id="ARBA00023054"/>
    </source>
</evidence>
<keyword evidence="4" id="KW-0233">DNA recombination</keyword>
<name>A0A5C4S3D7_PROVB</name>
<gene>
    <name evidence="6" type="primary">rmuC</name>
    <name evidence="6" type="ORF">FGF68_03520</name>
</gene>
<evidence type="ECO:0000313" key="7">
    <source>
        <dbReference type="Proteomes" id="UP000309544"/>
    </source>
</evidence>
<reference evidence="6 7" key="1">
    <citation type="submission" date="2019-05" db="EMBL/GenBank/DDBJ databases">
        <title>Draft Whole-Genome sequence of the green sulfur bacterium Prosthecochloris vibrioformis DSM 260.</title>
        <authorList>
            <person name="Meyer T.E."/>
            <person name="Kyndt J.A."/>
        </authorList>
    </citation>
    <scope>NUCLEOTIDE SEQUENCE [LARGE SCALE GENOMIC DNA]</scope>
    <source>
        <strain evidence="6 7">DSM 260</strain>
    </source>
</reference>
<evidence type="ECO:0000256" key="5">
    <source>
        <dbReference type="SAM" id="MobiDB-lite"/>
    </source>
</evidence>
<dbReference type="Pfam" id="PF02646">
    <property type="entry name" value="RmuC"/>
    <property type="match status" value="1"/>
</dbReference>
<protein>
    <submittedName>
        <fullName evidence="6">DNA recombination protein RmuC</fullName>
    </submittedName>
</protein>
<comment type="caution">
    <text evidence="6">The sequence shown here is derived from an EMBL/GenBank/DDBJ whole genome shotgun (WGS) entry which is preliminary data.</text>
</comment>
<dbReference type="PANTHER" id="PTHR30563:SF0">
    <property type="entry name" value="DNA RECOMBINATION PROTEIN RMUC"/>
    <property type="match status" value="1"/>
</dbReference>
<evidence type="ECO:0000256" key="2">
    <source>
        <dbReference type="ARBA" id="ARBA00009840"/>
    </source>
</evidence>
<comment type="similarity">
    <text evidence="2">Belongs to the RmuC family.</text>
</comment>
<sequence length="384" mass="43280">MIVYLLLALILVLCIVILFLLAQRGDEGVSRGQLREEFMASRQELASGLRDSRMELQESLQHIRLSVEDRLNALQQHNERKLEEMRMTVDDRLHETLEKRLSESFNQVSERLRTVHEGLGEMKTLAAGVGDLKKVLSNVKTRGILGEMQLQALLSSLLSPDQYDENVATRPGSREQVEFALRLPGKDEGGRPVYLPIDAKFPLEAYYRLLDARDAGEIEAIKKAEREIELEIRRCARDISEKYLNPPHTTDFGILFLPIEGLFAEVVRNTVQLETLQRDFGIVITGPTTLGALLNSLQMGFRTLAIQERTSEVWKVLAEVKREFSTFGSVLEKAQSRISQASSEIDRLVGVRTRQIQKSLQGIEGRLESGNGEKGGEPGEDQAR</sequence>
<dbReference type="PANTHER" id="PTHR30563">
    <property type="entry name" value="DNA RECOMBINATION PROTEIN RMUC"/>
    <property type="match status" value="1"/>
</dbReference>
<dbReference type="InterPro" id="IPR003798">
    <property type="entry name" value="DNA_recombination_RmuC"/>
</dbReference>
<dbReference type="EMBL" id="VDCI01000002">
    <property type="protein sequence ID" value="TNJ37301.1"/>
    <property type="molecule type" value="Genomic_DNA"/>
</dbReference>
<evidence type="ECO:0000256" key="4">
    <source>
        <dbReference type="ARBA" id="ARBA00023172"/>
    </source>
</evidence>
<organism evidence="6 7">
    <name type="scientific">Prosthecochloris vibrioformis</name>
    <name type="common">Chlorobium vibrioforme</name>
    <dbReference type="NCBI Taxonomy" id="1098"/>
    <lineage>
        <taxon>Bacteria</taxon>
        <taxon>Pseudomonadati</taxon>
        <taxon>Chlorobiota</taxon>
        <taxon>Chlorobiia</taxon>
        <taxon>Chlorobiales</taxon>
        <taxon>Chlorobiaceae</taxon>
        <taxon>Prosthecochloris</taxon>
    </lineage>
</organism>
<evidence type="ECO:0000313" key="6">
    <source>
        <dbReference type="EMBL" id="TNJ37301.1"/>
    </source>
</evidence>
<keyword evidence="7" id="KW-1185">Reference proteome</keyword>
<comment type="function">
    <text evidence="1">Involved in DNA recombination.</text>
</comment>
<evidence type="ECO:0000256" key="1">
    <source>
        <dbReference type="ARBA" id="ARBA00003416"/>
    </source>
</evidence>
<feature type="region of interest" description="Disordered" evidence="5">
    <location>
        <begin position="360"/>
        <end position="384"/>
    </location>
</feature>
<accession>A0A5C4S3D7</accession>
<keyword evidence="3" id="KW-0175">Coiled coil</keyword>
<feature type="compositionally biased region" description="Basic and acidic residues" evidence="5">
    <location>
        <begin position="374"/>
        <end position="384"/>
    </location>
</feature>
<dbReference type="RefSeq" id="WP_139626274.1">
    <property type="nucleotide sequence ID" value="NZ_VDCI01000002.1"/>
</dbReference>
<dbReference type="AlphaFoldDB" id="A0A5C4S3D7"/>